<gene>
    <name evidence="1" type="ORF">N7G274_006629</name>
</gene>
<sequence>MATTYQRLAFRSQRPPSISASTCKALRTAARVAESKSDVECALDSCASETLASGIVEARICLLWNSSCPAALMAASIRERNCSRALDRMEDPVSVHGSEYP</sequence>
<reference evidence="1 2" key="1">
    <citation type="submission" date="2024-09" db="EMBL/GenBank/DDBJ databases">
        <title>Rethinking Asexuality: The Enigmatic Case of Functional Sexual Genes in Lepraria (Stereocaulaceae).</title>
        <authorList>
            <person name="Doellman M."/>
            <person name="Sun Y."/>
            <person name="Barcenas-Pena A."/>
            <person name="Lumbsch H.T."/>
            <person name="Grewe F."/>
        </authorList>
    </citation>
    <scope>NUCLEOTIDE SEQUENCE [LARGE SCALE GENOMIC DNA]</scope>
    <source>
        <strain evidence="1 2">Mercado 3170</strain>
    </source>
</reference>
<keyword evidence="2" id="KW-1185">Reference proteome</keyword>
<proteinExistence type="predicted"/>
<evidence type="ECO:0000313" key="1">
    <source>
        <dbReference type="EMBL" id="KAL2040650.1"/>
    </source>
</evidence>
<accession>A0ABR4A6G8</accession>
<protein>
    <submittedName>
        <fullName evidence="1">Uncharacterized protein</fullName>
    </submittedName>
</protein>
<comment type="caution">
    <text evidence="1">The sequence shown here is derived from an EMBL/GenBank/DDBJ whole genome shotgun (WGS) entry which is preliminary data.</text>
</comment>
<dbReference type="Proteomes" id="UP001590950">
    <property type="component" value="Unassembled WGS sequence"/>
</dbReference>
<organism evidence="1 2">
    <name type="scientific">Stereocaulon virgatum</name>
    <dbReference type="NCBI Taxonomy" id="373712"/>
    <lineage>
        <taxon>Eukaryota</taxon>
        <taxon>Fungi</taxon>
        <taxon>Dikarya</taxon>
        <taxon>Ascomycota</taxon>
        <taxon>Pezizomycotina</taxon>
        <taxon>Lecanoromycetes</taxon>
        <taxon>OSLEUM clade</taxon>
        <taxon>Lecanoromycetidae</taxon>
        <taxon>Lecanorales</taxon>
        <taxon>Lecanorineae</taxon>
        <taxon>Stereocaulaceae</taxon>
        <taxon>Stereocaulon</taxon>
    </lineage>
</organism>
<evidence type="ECO:0000313" key="2">
    <source>
        <dbReference type="Proteomes" id="UP001590950"/>
    </source>
</evidence>
<dbReference type="EMBL" id="JBEFKJ010000020">
    <property type="protein sequence ID" value="KAL2040650.1"/>
    <property type="molecule type" value="Genomic_DNA"/>
</dbReference>
<name>A0ABR4A6G8_9LECA</name>